<protein>
    <submittedName>
        <fullName evidence="1">Uncharacterized protein</fullName>
    </submittedName>
</protein>
<organism evidence="1">
    <name type="scientific">Spironucleus salmonicida</name>
    <dbReference type="NCBI Taxonomy" id="348837"/>
    <lineage>
        <taxon>Eukaryota</taxon>
        <taxon>Metamonada</taxon>
        <taxon>Diplomonadida</taxon>
        <taxon>Hexamitidae</taxon>
        <taxon>Hexamitinae</taxon>
        <taxon>Spironucleus</taxon>
    </lineage>
</organism>
<dbReference type="Proteomes" id="UP000018208">
    <property type="component" value="Unassembled WGS sequence"/>
</dbReference>
<evidence type="ECO:0000313" key="1">
    <source>
        <dbReference type="EMBL" id="EST45311.1"/>
    </source>
</evidence>
<proteinExistence type="predicted"/>
<dbReference type="EMBL" id="KI546100">
    <property type="protein sequence ID" value="EST45311.1"/>
    <property type="molecule type" value="Genomic_DNA"/>
</dbReference>
<name>V6LNL2_9EUKA</name>
<dbReference type="OrthoDB" id="10248639at2759"/>
<sequence length="267" mass="29044">MNPFTQDPITHPTITWAESFQTTVQPFRIRPQPTDNNSILILGMNGIVQEYSLATETTIPFISTGGQPTDITVVDRQQTIITDVSWNNVLVVRDATVNGLMEQDSGIHFPLAIVNLNGYVYFSDQTGLYSFSSEGLLQKVADQPGITSLCVAHQSVLMAVNGENVIKCLRPGYEPTLYCSGFYGSFRLVDMCTGPQDSLFVVTESVCKAEDGDSNIGFLYVMSSFGVPTACVGLPGIPQSICYVDDQILLAIADSKTVFTLPISAFL</sequence>
<accession>V6LNL2</accession>
<dbReference type="VEuPathDB" id="GiardiaDB:SS50377_20257"/>
<reference evidence="2" key="2">
    <citation type="submission" date="2020-12" db="EMBL/GenBank/DDBJ databases">
        <title>New Spironucleus salmonicida genome in near-complete chromosomes.</title>
        <authorList>
            <person name="Xu F."/>
            <person name="Kurt Z."/>
            <person name="Jimenez-Gonzalez A."/>
            <person name="Astvaldsson A."/>
            <person name="Andersson J.O."/>
            <person name="Svard S.G."/>
        </authorList>
    </citation>
    <scope>NUCLEOTIDE SEQUENCE</scope>
    <source>
        <strain evidence="2">ATCC 50377</strain>
    </source>
</reference>
<evidence type="ECO:0000313" key="3">
    <source>
        <dbReference type="Proteomes" id="UP000018208"/>
    </source>
</evidence>
<dbReference type="SUPFAM" id="SSF63825">
    <property type="entry name" value="YWTD domain"/>
    <property type="match status" value="1"/>
</dbReference>
<dbReference type="AlphaFoldDB" id="V6LNL2"/>
<gene>
    <name evidence="1" type="ORF">SS50377_14888</name>
    <name evidence="2" type="ORF">SS50377_20257</name>
</gene>
<reference evidence="1 2" key="1">
    <citation type="journal article" date="2014" name="PLoS Genet.">
        <title>The Genome of Spironucleus salmonicida Highlights a Fish Pathogen Adapted to Fluctuating Environments.</title>
        <authorList>
            <person name="Xu F."/>
            <person name="Jerlstrom-Hultqvist J."/>
            <person name="Einarsson E."/>
            <person name="Astvaldsson A."/>
            <person name="Svard S.G."/>
            <person name="Andersson J.O."/>
        </authorList>
    </citation>
    <scope>NUCLEOTIDE SEQUENCE</scope>
    <source>
        <strain evidence="2">ATCC 50377</strain>
    </source>
</reference>
<dbReference type="EMBL" id="AUWU02000001">
    <property type="protein sequence ID" value="KAH0576911.1"/>
    <property type="molecule type" value="Genomic_DNA"/>
</dbReference>
<evidence type="ECO:0000313" key="2">
    <source>
        <dbReference type="EMBL" id="KAH0576911.1"/>
    </source>
</evidence>
<keyword evidence="3" id="KW-1185">Reference proteome</keyword>